<feature type="compositionally biased region" description="Basic and acidic residues" evidence="1">
    <location>
        <begin position="808"/>
        <end position="820"/>
    </location>
</feature>
<feature type="compositionally biased region" description="Basic and acidic residues" evidence="1">
    <location>
        <begin position="946"/>
        <end position="961"/>
    </location>
</feature>
<protein>
    <recommendedName>
        <fullName evidence="3">AB hydrolase-1 domain-containing protein</fullName>
    </recommendedName>
</protein>
<dbReference type="PANTHER" id="PTHR38426:SF1">
    <property type="entry name" value="MAINTENANCE OF TELOMERE CAPPING PROTEIN 4"/>
    <property type="match status" value="1"/>
</dbReference>
<dbReference type="EMBL" id="JAXLQG010000003">
    <property type="protein sequence ID" value="KAK5542289.1"/>
    <property type="molecule type" value="Genomic_DNA"/>
</dbReference>
<proteinExistence type="predicted"/>
<evidence type="ECO:0000313" key="5">
    <source>
        <dbReference type="Proteomes" id="UP001345827"/>
    </source>
</evidence>
<keyword evidence="2" id="KW-0472">Membrane</keyword>
<feature type="compositionally biased region" description="Polar residues" evidence="1">
    <location>
        <begin position="1093"/>
        <end position="1107"/>
    </location>
</feature>
<feature type="compositionally biased region" description="Basic residues" evidence="1">
    <location>
        <begin position="990"/>
        <end position="999"/>
    </location>
</feature>
<feature type="domain" description="AB hydrolase-1" evidence="3">
    <location>
        <begin position="130"/>
        <end position="332"/>
    </location>
</feature>
<feature type="compositionally biased region" description="Basic and acidic residues" evidence="1">
    <location>
        <begin position="537"/>
        <end position="549"/>
    </location>
</feature>
<feature type="region of interest" description="Disordered" evidence="1">
    <location>
        <begin position="368"/>
        <end position="596"/>
    </location>
</feature>
<feature type="compositionally biased region" description="Basic and acidic residues" evidence="1">
    <location>
        <begin position="1351"/>
        <end position="1374"/>
    </location>
</feature>
<feature type="compositionally biased region" description="Basic residues" evidence="1">
    <location>
        <begin position="934"/>
        <end position="945"/>
    </location>
</feature>
<name>A0AAV9QG06_9PEZI</name>
<feature type="compositionally biased region" description="Basic and acidic residues" evidence="1">
    <location>
        <begin position="1139"/>
        <end position="1150"/>
    </location>
</feature>
<dbReference type="InterPro" id="IPR000073">
    <property type="entry name" value="AB_hydrolase_1"/>
</dbReference>
<feature type="compositionally biased region" description="Basic and acidic residues" evidence="1">
    <location>
        <begin position="451"/>
        <end position="465"/>
    </location>
</feature>
<feature type="compositionally biased region" description="Polar residues" evidence="1">
    <location>
        <begin position="634"/>
        <end position="646"/>
    </location>
</feature>
<accession>A0AAV9QG06</accession>
<dbReference type="InterPro" id="IPR038769">
    <property type="entry name" value="MTC4"/>
</dbReference>
<organism evidence="4 5">
    <name type="scientific">Vermiconidia calcicola</name>
    <dbReference type="NCBI Taxonomy" id="1690605"/>
    <lineage>
        <taxon>Eukaryota</taxon>
        <taxon>Fungi</taxon>
        <taxon>Dikarya</taxon>
        <taxon>Ascomycota</taxon>
        <taxon>Pezizomycotina</taxon>
        <taxon>Dothideomycetes</taxon>
        <taxon>Dothideomycetidae</taxon>
        <taxon>Mycosphaerellales</taxon>
        <taxon>Extremaceae</taxon>
        <taxon>Vermiconidia</taxon>
    </lineage>
</organism>
<feature type="compositionally biased region" description="Polar residues" evidence="1">
    <location>
        <begin position="1339"/>
        <end position="1350"/>
    </location>
</feature>
<feature type="region of interest" description="Disordered" evidence="1">
    <location>
        <begin position="792"/>
        <end position="848"/>
    </location>
</feature>
<feature type="compositionally biased region" description="Polar residues" evidence="1">
    <location>
        <begin position="1010"/>
        <end position="1036"/>
    </location>
</feature>
<feature type="compositionally biased region" description="Polar residues" evidence="1">
    <location>
        <begin position="1191"/>
        <end position="1201"/>
    </location>
</feature>
<sequence length="1681" mass="187161">MAFNTIFRRAYWTLAACGLVYALVIGALTHPTVQRNATYAHNLNPTYFQDLNNTEQFGFLYHQIQPFTVTTPDNVTLFAWHILPLHLYREHERHLKSQANFGLKPWDEAIDTVGIRILLDDPSANVVVSFHGNAAHIASSYRPLTYQQIMSVSTPDKPVHVIAFDYRGFGLSTGTPTEEGVIQDGVTVLAAVTGQRSDADKMSKGVDPSRVILFGQSLGTFTSTATYYEWVLNLGRPPFKALVLIASFTSVAELLETYSFKGLTPPLLSPLLPYPRLQQWVLSKIADKWETTRRLVELASNPDIELKLTMMHARDDWEIPWRQGRASWDRVLDRASDGSIGFSRNLDHEEWKSADGKKQLRWERLRHGGHNRIPTIPPNGPAATKVSQDRADDKNHPPLPAFHSVHDYSRGGDEGSDLVASGATGRQRESRSADHDGHHLSGRLSLTSSVRSEESKSKDKGKENDAVPYQVKRNSGGFLLESITNQKRLSQSSWTTPDGDFRRKRESAGSDLSVSKRRQRNNANSNSSFRSSPLASEFKRDPIVHDHSNSDTLIPGTDIRRSLSSTQGGPNRNGRAASSSSNADSQKPAVANVGYDQDPAQIVQMALSLSEGRRRLASGRRYVSMEQGERRVISTASTVGSRNSVRGKSIAPFLATNRQASRTGSPKATQPNGQHDADSPELDEDLYYDMDFLEQISPATAARVEKAKIYFEIAHEHRRLLSHLPPIRKPGRPASSTGPEAMQKAYNPLQYVRNRKLRIWEKTPFDSEADGWHDVEKVRTWVDAVVSSHPETQHDELECVRLPPLDQKTAKSDDEGREDALNEPQSAISPRIPDPYHSKPTRPRSDWVTHPADLIADAYWLEQGMNKTKIQDRDNSLIYPPDTHFKFSGWRNRNPMDMPSDLQQPSPAPELDTVTSDEAPPSALPELPTFKSAHNSHKFARRRSKFKDSRQTKESSGSRERSRIRRKLFHDSESDDSASSSSDGDAMDRGRRRLRRKRLQSPGDEGQKARVSSSPSKHSPQVGDSSQGSSAVNSKRSSVDHSALAKILKIDTLKKASPLSRSRNREGSSRPTSMRVPLRSSLEQERPPRASSDYDTTTVQNSPTGPQWPSIAINLSPPPSRAPSPARKPISTILGPFQRKHDNEESERISATDFAHAPSAQPNRLANEVKDQLDSSRSRGTSPMTRGMRPSSKNHTESTQPDDLVLQHSDENNYNAASKVTTRSAGTNGSDHSKLRGIFKGGRIAELVGNEVSRVGDFIWKREAPSLYKHRPSASETSLRSYPGSDSDRETDVNGTVLTTPPPMHPPTRSSTISSTKSERLSPTIPRLSPPSNAPPRYNNPNLPSFTSPFQRDRDEQERKQGLLSTDDGRIRSDSTDHISRLAAHHRSSSHSPRLDRLALPKLDTGRSSNDLDRHQSYGFGAALDLTRSRDASELLNTAIGSATGLKGIHGSRSAGDLTHAAGSEATEEETDAEGVSWRDIGRAEALLLSSTVKAREIGRRAEEEKSDLPKFFVDTLTPEDRALHTAQPMRVKKRELYIMAARNIMKNLDDYSSTFNDKLNNYSSSVAPGQHMQLQALEDLIENTMTPQVRTTADRVGQLSMKLTTTSTLAVKGLNDTIEVAFRRRRRGPIRLLRKVWFAGIEWTVVGLLWLIWAVVSIIQLVLGSIRVTLGMVKWLLWIN</sequence>
<dbReference type="Proteomes" id="UP001345827">
    <property type="component" value="Unassembled WGS sequence"/>
</dbReference>
<evidence type="ECO:0000259" key="3">
    <source>
        <dbReference type="Pfam" id="PF12697"/>
    </source>
</evidence>
<dbReference type="Pfam" id="PF12697">
    <property type="entry name" value="Abhydrolase_6"/>
    <property type="match status" value="1"/>
</dbReference>
<gene>
    <name evidence="4" type="ORF">LTR25_002174</name>
</gene>
<feature type="compositionally biased region" description="Basic and acidic residues" evidence="1">
    <location>
        <begin position="404"/>
        <end position="413"/>
    </location>
</feature>
<dbReference type="SUPFAM" id="SSF53474">
    <property type="entry name" value="alpha/beta-Hydrolases"/>
    <property type="match status" value="1"/>
</dbReference>
<feature type="region of interest" description="Disordered" evidence="1">
    <location>
        <begin position="889"/>
        <end position="1201"/>
    </location>
</feature>
<comment type="caution">
    <text evidence="4">The sequence shown here is derived from an EMBL/GenBank/DDBJ whole genome shotgun (WGS) entry which is preliminary data.</text>
</comment>
<feature type="region of interest" description="Disordered" evidence="1">
    <location>
        <begin position="1269"/>
        <end position="1374"/>
    </location>
</feature>
<feature type="compositionally biased region" description="Basic and acidic residues" evidence="1">
    <location>
        <begin position="426"/>
        <end position="439"/>
    </location>
</feature>
<feature type="compositionally biased region" description="Basic and acidic residues" evidence="1">
    <location>
        <begin position="1167"/>
        <end position="1177"/>
    </location>
</feature>
<dbReference type="Gene3D" id="3.40.50.1820">
    <property type="entry name" value="alpha/beta hydrolase"/>
    <property type="match status" value="1"/>
</dbReference>
<keyword evidence="2" id="KW-1133">Transmembrane helix</keyword>
<reference evidence="4 5" key="1">
    <citation type="submission" date="2023-06" db="EMBL/GenBank/DDBJ databases">
        <title>Black Yeasts Isolated from many extreme environments.</title>
        <authorList>
            <person name="Coleine C."/>
            <person name="Stajich J.E."/>
            <person name="Selbmann L."/>
        </authorList>
    </citation>
    <scope>NUCLEOTIDE SEQUENCE [LARGE SCALE GENOMIC DNA]</scope>
    <source>
        <strain evidence="4 5">CCFEE 5887</strain>
    </source>
</reference>
<feature type="region of interest" description="Disordered" evidence="1">
    <location>
        <begin position="1447"/>
        <end position="1476"/>
    </location>
</feature>
<feature type="compositionally biased region" description="Polar residues" evidence="1">
    <location>
        <begin position="656"/>
        <end position="673"/>
    </location>
</feature>
<feature type="region of interest" description="Disordered" evidence="1">
    <location>
        <begin position="633"/>
        <end position="681"/>
    </location>
</feature>
<feature type="compositionally biased region" description="Low complexity" evidence="1">
    <location>
        <begin position="521"/>
        <end position="532"/>
    </location>
</feature>
<feature type="transmembrane region" description="Helical" evidence="2">
    <location>
        <begin position="1637"/>
        <end position="1664"/>
    </location>
</feature>
<feature type="compositionally biased region" description="Polar residues" evidence="1">
    <location>
        <begin position="482"/>
        <end position="496"/>
    </location>
</feature>
<keyword evidence="5" id="KW-1185">Reference proteome</keyword>
<evidence type="ECO:0000313" key="4">
    <source>
        <dbReference type="EMBL" id="KAK5542289.1"/>
    </source>
</evidence>
<feature type="compositionally biased region" description="Low complexity" evidence="1">
    <location>
        <begin position="576"/>
        <end position="585"/>
    </location>
</feature>
<keyword evidence="2" id="KW-0812">Transmembrane</keyword>
<evidence type="ECO:0000256" key="1">
    <source>
        <dbReference type="SAM" id="MobiDB-lite"/>
    </source>
</evidence>
<feature type="compositionally biased region" description="Basic and acidic residues" evidence="1">
    <location>
        <begin position="387"/>
        <end position="396"/>
    </location>
</feature>
<dbReference type="InterPro" id="IPR029058">
    <property type="entry name" value="AB_hydrolase_fold"/>
</dbReference>
<dbReference type="PANTHER" id="PTHR38426">
    <property type="entry name" value="MAINTENANCE OF TELOMERE CAPPING PROTEIN 4"/>
    <property type="match status" value="1"/>
</dbReference>
<evidence type="ECO:0000256" key="2">
    <source>
        <dbReference type="SAM" id="Phobius"/>
    </source>
</evidence>
<feature type="compositionally biased region" description="Basic and acidic residues" evidence="1">
    <location>
        <begin position="499"/>
        <end position="508"/>
    </location>
</feature>